<dbReference type="EMBL" id="UOGL01000349">
    <property type="protein sequence ID" value="VAX39620.1"/>
    <property type="molecule type" value="Genomic_DNA"/>
</dbReference>
<name>A0A3B1DWD1_9ZZZZ</name>
<organism evidence="1">
    <name type="scientific">hydrothermal vent metagenome</name>
    <dbReference type="NCBI Taxonomy" id="652676"/>
    <lineage>
        <taxon>unclassified sequences</taxon>
        <taxon>metagenomes</taxon>
        <taxon>ecological metagenomes</taxon>
    </lineage>
</organism>
<protein>
    <submittedName>
        <fullName evidence="1">Uncharacterized protein</fullName>
    </submittedName>
</protein>
<accession>A0A3B1DWD1</accession>
<dbReference type="AlphaFoldDB" id="A0A3B1DWD1"/>
<gene>
    <name evidence="1" type="ORF">MNBD_PLANCTO02-631</name>
</gene>
<reference evidence="1" key="1">
    <citation type="submission" date="2018-06" db="EMBL/GenBank/DDBJ databases">
        <authorList>
            <person name="Zhirakovskaya E."/>
        </authorList>
    </citation>
    <scope>NUCLEOTIDE SEQUENCE</scope>
</reference>
<proteinExistence type="predicted"/>
<evidence type="ECO:0000313" key="1">
    <source>
        <dbReference type="EMBL" id="VAX39620.1"/>
    </source>
</evidence>
<sequence>MADHSKYQQDIIKRYYDNRDSIDEEKLAEMVTNLYLSEGKKQEKIWVRAEELMERLEIPESRIAHIMQSQDPAILAEVVNDLQSGKIVKKKKKP</sequence>